<dbReference type="Pfam" id="PF00651">
    <property type="entry name" value="BTB"/>
    <property type="match status" value="1"/>
</dbReference>
<dbReference type="InterPro" id="IPR011333">
    <property type="entry name" value="SKP1/BTB/POZ_sf"/>
</dbReference>
<dbReference type="GeneID" id="14922025"/>
<dbReference type="VEuPathDB" id="AmoebaDB:ACA1_283540"/>
<feature type="region of interest" description="Disordered" evidence="1">
    <location>
        <begin position="108"/>
        <end position="140"/>
    </location>
</feature>
<feature type="compositionally biased region" description="Basic residues" evidence="1">
    <location>
        <begin position="183"/>
        <end position="196"/>
    </location>
</feature>
<evidence type="ECO:0000313" key="3">
    <source>
        <dbReference type="EMBL" id="ELR21147.1"/>
    </source>
</evidence>
<feature type="compositionally biased region" description="Low complexity" evidence="1">
    <location>
        <begin position="169"/>
        <end position="182"/>
    </location>
</feature>
<evidence type="ECO:0000256" key="1">
    <source>
        <dbReference type="SAM" id="MobiDB-lite"/>
    </source>
</evidence>
<organism evidence="3 4">
    <name type="scientific">Acanthamoeba castellanii (strain ATCC 30010 / Neff)</name>
    <dbReference type="NCBI Taxonomy" id="1257118"/>
    <lineage>
        <taxon>Eukaryota</taxon>
        <taxon>Amoebozoa</taxon>
        <taxon>Discosea</taxon>
        <taxon>Longamoebia</taxon>
        <taxon>Centramoebida</taxon>
        <taxon>Acanthamoebidae</taxon>
        <taxon>Acanthamoeba</taxon>
    </lineage>
</organism>
<evidence type="ECO:0000313" key="4">
    <source>
        <dbReference type="Proteomes" id="UP000011083"/>
    </source>
</evidence>
<dbReference type="AlphaFoldDB" id="L8H7F0"/>
<dbReference type="InterPro" id="IPR000210">
    <property type="entry name" value="BTB/POZ_dom"/>
</dbReference>
<dbReference type="Proteomes" id="UP000011083">
    <property type="component" value="Unassembled WGS sequence"/>
</dbReference>
<sequence>STVAELLKWIYAERFDPAPDTSQALLVLADEYRLPLLAQMCETLIQEGVDETNVCDVLQFAETFRANKLRRYCIDHMAAPTFPSHLIDAAQLKPELLEQIQLRKGSWSEHSRSRRKVKEREARYQQYEEERQTQGTYHRPTAPPLCVLRVDLCSQCSDGPRGTRHSSRWARPCASPSSASTRPSRRPIPPRRRRAGRAGCGG</sequence>
<keyword evidence="4" id="KW-1185">Reference proteome</keyword>
<feature type="non-terminal residue" evidence="3">
    <location>
        <position position="1"/>
    </location>
</feature>
<reference evidence="3 4" key="1">
    <citation type="journal article" date="2013" name="Genome Biol.">
        <title>Genome of Acanthamoeba castellanii highlights extensive lateral gene transfer and early evolution of tyrosine kinase signaling.</title>
        <authorList>
            <person name="Clarke M."/>
            <person name="Lohan A.J."/>
            <person name="Liu B."/>
            <person name="Lagkouvardos I."/>
            <person name="Roy S."/>
            <person name="Zafar N."/>
            <person name="Bertelli C."/>
            <person name="Schilde C."/>
            <person name="Kianianmomeni A."/>
            <person name="Burglin T.R."/>
            <person name="Frech C."/>
            <person name="Turcotte B."/>
            <person name="Kopec K.O."/>
            <person name="Synnott J.M."/>
            <person name="Choo C."/>
            <person name="Paponov I."/>
            <person name="Finkler A."/>
            <person name="Soon Heng Tan C."/>
            <person name="Hutchins A.P."/>
            <person name="Weinmeier T."/>
            <person name="Rattei T."/>
            <person name="Chu J.S."/>
            <person name="Gimenez G."/>
            <person name="Irimia M."/>
            <person name="Rigden D.J."/>
            <person name="Fitzpatrick D.A."/>
            <person name="Lorenzo-Morales J."/>
            <person name="Bateman A."/>
            <person name="Chiu C.H."/>
            <person name="Tang P."/>
            <person name="Hegemann P."/>
            <person name="Fromm H."/>
            <person name="Raoult D."/>
            <person name="Greub G."/>
            <person name="Miranda-Saavedra D."/>
            <person name="Chen N."/>
            <person name="Nash P."/>
            <person name="Ginger M.L."/>
            <person name="Horn M."/>
            <person name="Schaap P."/>
            <person name="Caler L."/>
            <person name="Loftus B."/>
        </authorList>
    </citation>
    <scope>NUCLEOTIDE SEQUENCE [LARGE SCALE GENOMIC DNA]</scope>
    <source>
        <strain evidence="3 4">Neff</strain>
    </source>
</reference>
<dbReference type="PANTHER" id="PTHR24413">
    <property type="entry name" value="SPECKLE-TYPE POZ PROTEIN"/>
    <property type="match status" value="1"/>
</dbReference>
<dbReference type="KEGG" id="acan:ACA1_283540"/>
<name>L8H7F0_ACACF</name>
<feature type="domain" description="BTB" evidence="2">
    <location>
        <begin position="2"/>
        <end position="47"/>
    </location>
</feature>
<dbReference type="OrthoDB" id="636773at2759"/>
<feature type="region of interest" description="Disordered" evidence="1">
    <location>
        <begin position="160"/>
        <end position="202"/>
    </location>
</feature>
<dbReference type="EMBL" id="KB007908">
    <property type="protein sequence ID" value="ELR21147.1"/>
    <property type="molecule type" value="Genomic_DNA"/>
</dbReference>
<protein>
    <recommendedName>
        <fullName evidence="2">BTB domain-containing protein</fullName>
    </recommendedName>
</protein>
<accession>L8H7F0</accession>
<proteinExistence type="predicted"/>
<dbReference type="Gene3D" id="3.30.710.10">
    <property type="entry name" value="Potassium Channel Kv1.1, Chain A"/>
    <property type="match status" value="1"/>
</dbReference>
<feature type="compositionally biased region" description="Basic and acidic residues" evidence="1">
    <location>
        <begin position="118"/>
        <end position="132"/>
    </location>
</feature>
<gene>
    <name evidence="3" type="ORF">ACA1_283540</name>
</gene>
<evidence type="ECO:0000259" key="2">
    <source>
        <dbReference type="Pfam" id="PF00651"/>
    </source>
</evidence>
<dbReference type="RefSeq" id="XP_004344890.1">
    <property type="nucleotide sequence ID" value="XM_004344840.1"/>
</dbReference>